<name>A0A228EJ96_9BURK</name>
<dbReference type="AlphaFoldDB" id="A0A228EJ96"/>
<gene>
    <name evidence="1" type="ORF">C6Q15_10050</name>
</gene>
<protein>
    <submittedName>
        <fullName evidence="1">Uncharacterized protein</fullName>
    </submittedName>
</protein>
<reference evidence="1 2" key="1">
    <citation type="submission" date="2018-03" db="EMBL/GenBank/DDBJ databases">
        <authorList>
            <person name="Keele B.F."/>
        </authorList>
    </citation>
    <scope>NUCLEOTIDE SEQUENCE [LARGE SCALE GENOMIC DNA]</scope>
    <source>
        <strain evidence="1 2">AU19729</strain>
    </source>
</reference>
<dbReference type="EMBL" id="PVGH01000045">
    <property type="protein sequence ID" value="PRF62096.1"/>
    <property type="molecule type" value="Genomic_DNA"/>
</dbReference>
<dbReference type="Proteomes" id="UP000238982">
    <property type="component" value="Unassembled WGS sequence"/>
</dbReference>
<organism evidence="1 2">
    <name type="scientific">Burkholderia multivorans</name>
    <dbReference type="NCBI Taxonomy" id="87883"/>
    <lineage>
        <taxon>Bacteria</taxon>
        <taxon>Pseudomonadati</taxon>
        <taxon>Pseudomonadota</taxon>
        <taxon>Betaproteobacteria</taxon>
        <taxon>Burkholderiales</taxon>
        <taxon>Burkholderiaceae</taxon>
        <taxon>Burkholderia</taxon>
        <taxon>Burkholderia cepacia complex</taxon>
    </lineage>
</organism>
<sequence>MESANAEIMANSLAECKAAKLDAATERHAWRHLGAVDVNGNLRSKASIGIDVEKFVEVHPY</sequence>
<comment type="caution">
    <text evidence="1">The sequence shown here is derived from an EMBL/GenBank/DDBJ whole genome shotgun (WGS) entry which is preliminary data.</text>
</comment>
<accession>A0A228EJ96</accession>
<evidence type="ECO:0000313" key="1">
    <source>
        <dbReference type="EMBL" id="PRF62096.1"/>
    </source>
</evidence>
<proteinExistence type="predicted"/>
<evidence type="ECO:0000313" key="2">
    <source>
        <dbReference type="Proteomes" id="UP000238982"/>
    </source>
</evidence>